<keyword evidence="2" id="KW-0964">Secreted</keyword>
<dbReference type="InterPro" id="IPR009030">
    <property type="entry name" value="Growth_fac_rcpt_cys_sf"/>
</dbReference>
<gene>
    <name evidence="8" type="primary">LOC106153228</name>
</gene>
<evidence type="ECO:0000256" key="4">
    <source>
        <dbReference type="PROSITE-ProRule" id="PRU00500"/>
    </source>
</evidence>
<protein>
    <submittedName>
        <fullName evidence="8">Uncharacterized protein LOC106153228</fullName>
    </submittedName>
</protein>
<feature type="chain" id="PRO_5030033795" evidence="5">
    <location>
        <begin position="36"/>
        <end position="190"/>
    </location>
</feature>
<evidence type="ECO:0000256" key="1">
    <source>
        <dbReference type="ARBA" id="ARBA00004613"/>
    </source>
</evidence>
<dbReference type="SUPFAM" id="SSF57610">
    <property type="entry name" value="Thyroglobulin type-1 domain"/>
    <property type="match status" value="1"/>
</dbReference>
<comment type="subcellular location">
    <subcellularLocation>
        <location evidence="1">Secreted</location>
    </subcellularLocation>
</comment>
<dbReference type="GO" id="GO:0005576">
    <property type="term" value="C:extracellular region"/>
    <property type="evidence" value="ECO:0007669"/>
    <property type="project" value="UniProtKB-SubCell"/>
</dbReference>
<sequence>MHIRAGPIALVIPSSIMKFLVVVPLLLAFGDLAYGIVCMPEMCKNVEPLDATQCKGGVITRGGYCGCNDACAKVEGETCQAPNGFLGPSMNLGRCDNGLECVQQANAMRGVGKCTMLLLSKREGELTKCQQEYRIRQISMVIWQGMRIPKCDKDGLYETEQCNNLNECYCVDKVNGVEIEGTKALGAAKC</sequence>
<dbReference type="RefSeq" id="XP_013382533.2">
    <property type="nucleotide sequence ID" value="XM_013527079.2"/>
</dbReference>
<proteinExistence type="predicted"/>
<dbReference type="SMART" id="SM00211">
    <property type="entry name" value="TY"/>
    <property type="match status" value="1"/>
</dbReference>
<dbReference type="Gene3D" id="4.10.40.20">
    <property type="match status" value="1"/>
</dbReference>
<keyword evidence="3 4" id="KW-1015">Disulfide bond</keyword>
<evidence type="ECO:0000259" key="6">
    <source>
        <dbReference type="PROSITE" id="PS51162"/>
    </source>
</evidence>
<dbReference type="InterPro" id="IPR000716">
    <property type="entry name" value="Thyroglobulin_1"/>
</dbReference>
<dbReference type="Gene3D" id="4.10.800.10">
    <property type="entry name" value="Thyroglobulin type-1"/>
    <property type="match status" value="1"/>
</dbReference>
<name>A0A1S3H945_LINAN</name>
<dbReference type="KEGG" id="lak:106153228"/>
<dbReference type="CDD" id="cd00191">
    <property type="entry name" value="TY"/>
    <property type="match status" value="1"/>
</dbReference>
<dbReference type="GeneID" id="106153228"/>
<evidence type="ECO:0000256" key="2">
    <source>
        <dbReference type="ARBA" id="ARBA00022525"/>
    </source>
</evidence>
<keyword evidence="7" id="KW-1185">Reference proteome</keyword>
<feature type="signal peptide" evidence="5">
    <location>
        <begin position="1"/>
        <end position="35"/>
    </location>
</feature>
<evidence type="ECO:0000256" key="3">
    <source>
        <dbReference type="ARBA" id="ARBA00023157"/>
    </source>
</evidence>
<dbReference type="Pfam" id="PF00086">
    <property type="entry name" value="Thyroglobulin_1"/>
    <property type="match status" value="1"/>
</dbReference>
<reference evidence="8" key="1">
    <citation type="submission" date="2025-08" db="UniProtKB">
        <authorList>
            <consortium name="RefSeq"/>
        </authorList>
    </citation>
    <scope>IDENTIFICATION</scope>
    <source>
        <tissue evidence="8">Gonads</tissue>
    </source>
</reference>
<organism evidence="7 8">
    <name type="scientific">Lingula anatina</name>
    <name type="common">Brachiopod</name>
    <name type="synonym">Lingula unguis</name>
    <dbReference type="NCBI Taxonomy" id="7574"/>
    <lineage>
        <taxon>Eukaryota</taxon>
        <taxon>Metazoa</taxon>
        <taxon>Spiralia</taxon>
        <taxon>Lophotrochozoa</taxon>
        <taxon>Brachiopoda</taxon>
        <taxon>Linguliformea</taxon>
        <taxon>Lingulata</taxon>
        <taxon>Lingulida</taxon>
        <taxon>Linguloidea</taxon>
        <taxon>Lingulidae</taxon>
        <taxon>Lingula</taxon>
    </lineage>
</organism>
<dbReference type="AlphaFoldDB" id="A0A1S3H945"/>
<dbReference type="InParanoid" id="A0A1S3H945"/>
<feature type="domain" description="Thyroglobulin type-1" evidence="6">
    <location>
        <begin position="126"/>
        <end position="190"/>
    </location>
</feature>
<accession>A0A1S3H945</accession>
<evidence type="ECO:0000313" key="8">
    <source>
        <dbReference type="RefSeq" id="XP_013382533.2"/>
    </source>
</evidence>
<dbReference type="Proteomes" id="UP000085678">
    <property type="component" value="Unplaced"/>
</dbReference>
<dbReference type="SUPFAM" id="SSF57184">
    <property type="entry name" value="Growth factor receptor domain"/>
    <property type="match status" value="1"/>
</dbReference>
<dbReference type="OrthoDB" id="7357196at2759"/>
<feature type="disulfide bond" evidence="4">
    <location>
        <begin position="170"/>
        <end position="190"/>
    </location>
</feature>
<comment type="caution">
    <text evidence="4">Lacks conserved residue(s) required for the propagation of feature annotation.</text>
</comment>
<dbReference type="InterPro" id="IPR036857">
    <property type="entry name" value="Thyroglobulin_1_sf"/>
</dbReference>
<dbReference type="PROSITE" id="PS51162">
    <property type="entry name" value="THYROGLOBULIN_1_2"/>
    <property type="match status" value="1"/>
</dbReference>
<evidence type="ECO:0000313" key="7">
    <source>
        <dbReference type="Proteomes" id="UP000085678"/>
    </source>
</evidence>
<evidence type="ECO:0000256" key="5">
    <source>
        <dbReference type="SAM" id="SignalP"/>
    </source>
</evidence>
<keyword evidence="5" id="KW-0732">Signal</keyword>